<dbReference type="Proteomes" id="UP001163603">
    <property type="component" value="Chromosome 8"/>
</dbReference>
<gene>
    <name evidence="1" type="ORF">Pint_12947</name>
</gene>
<proteinExistence type="predicted"/>
<evidence type="ECO:0000313" key="2">
    <source>
        <dbReference type="Proteomes" id="UP001163603"/>
    </source>
</evidence>
<keyword evidence="2" id="KW-1185">Reference proteome</keyword>
<accession>A0ACC0Y572</accession>
<protein>
    <submittedName>
        <fullName evidence="1">Uncharacterized protein</fullName>
    </submittedName>
</protein>
<organism evidence="1 2">
    <name type="scientific">Pistacia integerrima</name>
    <dbReference type="NCBI Taxonomy" id="434235"/>
    <lineage>
        <taxon>Eukaryota</taxon>
        <taxon>Viridiplantae</taxon>
        <taxon>Streptophyta</taxon>
        <taxon>Embryophyta</taxon>
        <taxon>Tracheophyta</taxon>
        <taxon>Spermatophyta</taxon>
        <taxon>Magnoliopsida</taxon>
        <taxon>eudicotyledons</taxon>
        <taxon>Gunneridae</taxon>
        <taxon>Pentapetalae</taxon>
        <taxon>rosids</taxon>
        <taxon>malvids</taxon>
        <taxon>Sapindales</taxon>
        <taxon>Anacardiaceae</taxon>
        <taxon>Pistacia</taxon>
    </lineage>
</organism>
<comment type="caution">
    <text evidence="1">The sequence shown here is derived from an EMBL/GenBank/DDBJ whole genome shotgun (WGS) entry which is preliminary data.</text>
</comment>
<sequence length="305" mass="35186">MDSNNNSSFIRAFFHNNRSSSLSIAERICTACIPFIAIIEVLVISIVGSCENRQPPKKCRLAIRDLARLANESRFRDWDLNAGAFAHAVTVNEVEALHELYDGLSCSIIKDGLIHKEELQLALFHTPQGENLFLDRVFDLFDEKKNGVIEFEEFVHTLSIFHPYAPMEEKIDFAFRLYDLRQTGALVGFLANVFEECFQVKQMVVAILNESEIKLSDDLVESIIDKTFADADTDKDGRINKDEWKEFVIRNPSLLKNMTLPYLKYVSCSSLEFGRMSRQYFPVLFSILRLKTENPRCFQPWWFST</sequence>
<name>A0ACC0Y572_9ROSI</name>
<reference evidence="2" key="1">
    <citation type="journal article" date="2023" name="G3 (Bethesda)">
        <title>Genome assembly and association tests identify interacting loci associated with vigor, precocity, and sex in interspecific pistachio rootstocks.</title>
        <authorList>
            <person name="Palmer W."/>
            <person name="Jacygrad E."/>
            <person name="Sagayaradj S."/>
            <person name="Cavanaugh K."/>
            <person name="Han R."/>
            <person name="Bertier L."/>
            <person name="Beede B."/>
            <person name="Kafkas S."/>
            <person name="Golino D."/>
            <person name="Preece J."/>
            <person name="Michelmore R."/>
        </authorList>
    </citation>
    <scope>NUCLEOTIDE SEQUENCE [LARGE SCALE GENOMIC DNA]</scope>
</reference>
<evidence type="ECO:0000313" key="1">
    <source>
        <dbReference type="EMBL" id="KAJ0030435.1"/>
    </source>
</evidence>
<dbReference type="EMBL" id="CM047743">
    <property type="protein sequence ID" value="KAJ0030435.1"/>
    <property type="molecule type" value="Genomic_DNA"/>
</dbReference>